<keyword evidence="6" id="KW-1185">Reference proteome</keyword>
<feature type="compositionally biased region" description="Basic and acidic residues" evidence="4">
    <location>
        <begin position="840"/>
        <end position="851"/>
    </location>
</feature>
<organism evidence="5 6">
    <name type="scientific">Effrenium voratum</name>
    <dbReference type="NCBI Taxonomy" id="2562239"/>
    <lineage>
        <taxon>Eukaryota</taxon>
        <taxon>Sar</taxon>
        <taxon>Alveolata</taxon>
        <taxon>Dinophyceae</taxon>
        <taxon>Suessiales</taxon>
        <taxon>Symbiodiniaceae</taxon>
        <taxon>Effrenium</taxon>
    </lineage>
</organism>
<evidence type="ECO:0000313" key="6">
    <source>
        <dbReference type="Proteomes" id="UP001178507"/>
    </source>
</evidence>
<feature type="region of interest" description="Disordered" evidence="4">
    <location>
        <begin position="829"/>
        <end position="866"/>
    </location>
</feature>
<protein>
    <submittedName>
        <fullName evidence="5">Uncharacterized protein</fullName>
    </submittedName>
</protein>
<evidence type="ECO:0000256" key="1">
    <source>
        <dbReference type="ARBA" id="ARBA00022737"/>
    </source>
</evidence>
<feature type="compositionally biased region" description="Low complexity" evidence="4">
    <location>
        <begin position="11"/>
        <end position="24"/>
    </location>
</feature>
<gene>
    <name evidence="5" type="ORF">EVOR1521_LOCUS4830</name>
</gene>
<dbReference type="SMART" id="SM00028">
    <property type="entry name" value="TPR"/>
    <property type="match status" value="6"/>
</dbReference>
<dbReference type="Gene3D" id="1.25.40.10">
    <property type="entry name" value="Tetratricopeptide repeat domain"/>
    <property type="match status" value="5"/>
</dbReference>
<comment type="caution">
    <text evidence="5">The sequence shown here is derived from an EMBL/GenBank/DDBJ whole genome shotgun (WGS) entry which is preliminary data.</text>
</comment>
<reference evidence="5" key="1">
    <citation type="submission" date="2023-08" db="EMBL/GenBank/DDBJ databases">
        <authorList>
            <person name="Chen Y."/>
            <person name="Shah S."/>
            <person name="Dougan E. K."/>
            <person name="Thang M."/>
            <person name="Chan C."/>
        </authorList>
    </citation>
    <scope>NUCLEOTIDE SEQUENCE</scope>
</reference>
<evidence type="ECO:0000256" key="3">
    <source>
        <dbReference type="PROSITE-ProRule" id="PRU00339"/>
    </source>
</evidence>
<dbReference type="Pfam" id="PF13374">
    <property type="entry name" value="TPR_10"/>
    <property type="match status" value="1"/>
</dbReference>
<dbReference type="AlphaFoldDB" id="A0AA36HUZ4"/>
<proteinExistence type="predicted"/>
<dbReference type="PROSITE" id="PS50005">
    <property type="entry name" value="TPR"/>
    <property type="match status" value="1"/>
</dbReference>
<evidence type="ECO:0000256" key="2">
    <source>
        <dbReference type="ARBA" id="ARBA00022803"/>
    </source>
</evidence>
<dbReference type="Pfam" id="PF13424">
    <property type="entry name" value="TPR_12"/>
    <property type="match status" value="1"/>
</dbReference>
<keyword evidence="2 3" id="KW-0802">TPR repeat</keyword>
<dbReference type="PANTHER" id="PTHR45641">
    <property type="entry name" value="TETRATRICOPEPTIDE REPEAT PROTEIN (AFU_ORTHOLOGUE AFUA_6G03870)"/>
    <property type="match status" value="1"/>
</dbReference>
<dbReference type="InterPro" id="IPR019734">
    <property type="entry name" value="TPR_rpt"/>
</dbReference>
<dbReference type="EMBL" id="CAUJNA010000332">
    <property type="protein sequence ID" value="CAJ1375576.1"/>
    <property type="molecule type" value="Genomic_DNA"/>
</dbReference>
<feature type="compositionally biased region" description="Polar residues" evidence="4">
    <location>
        <begin position="25"/>
        <end position="35"/>
    </location>
</feature>
<feature type="region of interest" description="Disordered" evidence="4">
    <location>
        <begin position="1"/>
        <end position="46"/>
    </location>
</feature>
<sequence length="1174" mass="129428">MAHARALSHEPSPASARADASARAQLSTSAQSARSGGSKAQRGSRRAELISKLKAGPNLAKAEGTQRGALKRLKGLKLRRKADTNLEDALQLEIDDVAESLGLTADPKVLEIGDEKLLKLKKSGKLNPQDDSIISAFKKHKATIGKALFEAENANNLGVEMYLLGDYHTAAGYFDQALQLTSEKKKSASAELAVLKAFVAEKYGGSEELLYTDLVKGEWRSALGHNKFVEALLRLEYSGDPDRVFSMLDSVANDGKVSLPELTSTLKAKKTRLNNMDREPPQKGVVLSNLGCCLLQRGDLMSALQRLRDALRILRRNANESDERVMTAMTNMCVAYMQLGDTDAALQQLSVLLEKREAQGHLHDDVLNVLYLTGFCFLVKANRFQIRQMDKKQENPVEANYRFALCSFKERLLRQQAILSTMPEIDSMACDVGARHQLELQVARSHEVIAEIHDKCEDLQRAREHLLASLQYKKQILDPADPDLFSTLNIFASVCARAGSNAEALEAMELAMKATEELFGFKSAAVATQLFHSSLIFLRTAQEQKEDARGMFEEATERLQQCVTIRTELFGQESQEVATAAQLLGSVCFVSGDRQGARRNFANALLARLASDPGSPEVACSAHALGCLYARMPHRHEESVLLLGKAAAIRRDHLGEDSIHFAETLHELASVMMCQQNAHTGPQALVYLSQAAAIREEKLGKRTLAYAASLHQLGQAHLHMGMASEAKLYLQAALSLREQLGKRSAQAAASKAALGVACANNGELEKAFKLLKAAYKDRERIFGQQHALTADALHQIGLVMVRQQREQAIAPLLQALKIHTQLNAEDDVAARLDDSDEDPVDLKGKKSERTRRIQSRARKGGAARGLTEVAEEAVDVAGESEADAEDAPDVGDVGEAMHTVKGDAKEAKLSFARSLFTKLKSKIKMPTEKKEDASREEEDSEICIEDVGVDIRGCFAPRLATSMQTLADIYAERGDLSQAKYWLDRSACIREELFGPASQEFGEAMHHFGLLNRRAGFPRKALAYFRKALHAREKSAGFAHKDTADTCDQMAQVLQELGKPEEAGIFMSKALAIQEATSSTSSMKKKDLEQVKERMSTLAASGMEYDPVRMGETMPHISRRSAESYLHGWKDRTQQFSLQINHCQILDSGLISQLEQICKQPCNIFFKLIIIIYI</sequence>
<keyword evidence="1" id="KW-0677">Repeat</keyword>
<feature type="repeat" description="TPR" evidence="3">
    <location>
        <begin position="151"/>
        <end position="184"/>
    </location>
</feature>
<dbReference type="Proteomes" id="UP001178507">
    <property type="component" value="Unassembled WGS sequence"/>
</dbReference>
<accession>A0AA36HUZ4</accession>
<dbReference type="SUPFAM" id="SSF48452">
    <property type="entry name" value="TPR-like"/>
    <property type="match status" value="5"/>
</dbReference>
<name>A0AA36HUZ4_9DINO</name>
<dbReference type="PANTHER" id="PTHR45641:SF19">
    <property type="entry name" value="NEPHROCYSTIN-3"/>
    <property type="match status" value="1"/>
</dbReference>
<feature type="compositionally biased region" description="Basic residues" evidence="4">
    <location>
        <begin position="852"/>
        <end position="861"/>
    </location>
</feature>
<evidence type="ECO:0000256" key="4">
    <source>
        <dbReference type="SAM" id="MobiDB-lite"/>
    </source>
</evidence>
<dbReference type="InterPro" id="IPR011990">
    <property type="entry name" value="TPR-like_helical_dom_sf"/>
</dbReference>
<evidence type="ECO:0000313" key="5">
    <source>
        <dbReference type="EMBL" id="CAJ1375576.1"/>
    </source>
</evidence>
<dbReference type="Pfam" id="PF13181">
    <property type="entry name" value="TPR_8"/>
    <property type="match status" value="1"/>
</dbReference>